<reference evidence="10 11" key="1">
    <citation type="journal article" date="2020" name="Microorganisms">
        <title>Description of Komagataeibacter melaceti sp. nov. and Komagataeibacter melomenusus sp. nov. Isolated from Apple Cider Vinegar.</title>
        <authorList>
            <person name="Maric L."/>
            <person name="Cleenwerck I."/>
            <person name="Accetto T."/>
            <person name="Vandamme P."/>
            <person name="Trcek J."/>
        </authorList>
    </citation>
    <scope>NUCLEOTIDE SEQUENCE [LARGE SCALE GENOMIC DNA]</scope>
    <source>
        <strain evidence="10 11">AV436</strain>
    </source>
</reference>
<dbReference type="NCBIfam" id="TIGR00066">
    <property type="entry name" value="g_glut_trans"/>
    <property type="match status" value="1"/>
</dbReference>
<evidence type="ECO:0000256" key="8">
    <source>
        <dbReference type="ARBA" id="ARBA00047417"/>
    </source>
</evidence>
<sequence length="570" mass="60426">MNASGLSSPSLPFICDKSPVTGRNGTIVTNHPLGTMAGMEMLAAGGNAFDAAAAALLALTVVEPMMVGVAGGGLSHLRLADGKHVVIDALSCAARAMTPTIYEPVADEGPLYMDTKGRRSLVGATSVAVPGNLLGWHGMQTRFGRLPFADVVAPAIRLARSGFEATHYLAGAVREHAADLAMDPAMQALFMPGGTPVKAGTRLYQPQYASSLELIAREGAAALYDGALGESLVRTIASSPDPGWLSMDDLRAYRTVDRAPVVGHYRGYRIMGPPPPASSGVHITQMLNMLEPFDIRAMGFGSTESLRLLAEVIRIAFADRRRFSGDPAFVDVPVARLTSKAYARECLDRLTKGGALADMGGMLHESHDTTHLTVADRDGNVVAATHTINGLFGARYMDPETGIIPNNYMSNFDPHPGRALSIEPGKRVPTSMAPMIVYEGEKPAFALGMPGGLRIFPSIFQAIVNLIDHGMTLQQAVEAPRLWTQGQEVELEPAYAPRQADLEAAGYEVRRKPHIGGGMNGIAFGADGMMTGAACWRADGTAMALGGGVARPGVRFWPDKAPDTPEEDRA</sequence>
<evidence type="ECO:0000256" key="3">
    <source>
        <dbReference type="ARBA" id="ARBA00009381"/>
    </source>
</evidence>
<comment type="caution">
    <text evidence="10">The sequence shown here is derived from an EMBL/GenBank/DDBJ whole genome shotgun (WGS) entry which is preliminary data.</text>
</comment>
<evidence type="ECO:0000256" key="2">
    <source>
        <dbReference type="ARBA" id="ARBA00001089"/>
    </source>
</evidence>
<keyword evidence="11" id="KW-1185">Reference proteome</keyword>
<comment type="PTM">
    <text evidence="9">Cleaved by autocatalysis into a large and a small subunit.</text>
</comment>
<dbReference type="InterPro" id="IPR051792">
    <property type="entry name" value="GGT_bact"/>
</dbReference>
<evidence type="ECO:0000313" key="11">
    <source>
        <dbReference type="Proteomes" id="UP000623090"/>
    </source>
</evidence>
<dbReference type="EMBL" id="JABJWC010000006">
    <property type="protein sequence ID" value="NPC65580.1"/>
    <property type="molecule type" value="Genomic_DNA"/>
</dbReference>
<keyword evidence="4 9" id="KW-0808">Transferase</keyword>
<keyword evidence="9" id="KW-0317">Glutathione biosynthesis</keyword>
<proteinExistence type="inferred from homology"/>
<evidence type="ECO:0000256" key="9">
    <source>
        <dbReference type="RuleBase" id="RU368036"/>
    </source>
</evidence>
<dbReference type="PRINTS" id="PR01210">
    <property type="entry name" value="GGTRANSPTASE"/>
</dbReference>
<dbReference type="PANTHER" id="PTHR43199">
    <property type="entry name" value="GLUTATHIONE HYDROLASE"/>
    <property type="match status" value="1"/>
</dbReference>
<dbReference type="EC" id="2.3.2.2" evidence="9"/>
<evidence type="ECO:0000256" key="6">
    <source>
        <dbReference type="ARBA" id="ARBA00023145"/>
    </source>
</evidence>
<organism evidence="10 11">
    <name type="scientific">Komagataeibacter melomenusus</name>
    <dbReference type="NCBI Taxonomy" id="2766578"/>
    <lineage>
        <taxon>Bacteria</taxon>
        <taxon>Pseudomonadati</taxon>
        <taxon>Pseudomonadota</taxon>
        <taxon>Alphaproteobacteria</taxon>
        <taxon>Acetobacterales</taxon>
        <taxon>Acetobacteraceae</taxon>
        <taxon>Komagataeibacter</taxon>
    </lineage>
</organism>
<dbReference type="InterPro" id="IPR043137">
    <property type="entry name" value="GGT_ssub_C"/>
</dbReference>
<keyword evidence="7 9" id="KW-0012">Acyltransferase</keyword>
<dbReference type="PROSITE" id="PS00462">
    <property type="entry name" value="G_GLU_TRANSPEPTIDASE"/>
    <property type="match status" value="1"/>
</dbReference>
<comment type="catalytic activity">
    <reaction evidence="1 9">
        <text>an S-substituted glutathione + H2O = an S-substituted L-cysteinylglycine + L-glutamate</text>
        <dbReference type="Rhea" id="RHEA:59468"/>
        <dbReference type="ChEBI" id="CHEBI:15377"/>
        <dbReference type="ChEBI" id="CHEBI:29985"/>
        <dbReference type="ChEBI" id="CHEBI:90779"/>
        <dbReference type="ChEBI" id="CHEBI:143103"/>
        <dbReference type="EC" id="3.4.19.13"/>
    </reaction>
</comment>
<keyword evidence="5 9" id="KW-0378">Hydrolase</keyword>
<comment type="similarity">
    <text evidence="3 9">Belongs to the gamma-glutamyltransferase family.</text>
</comment>
<keyword evidence="6 9" id="KW-0865">Zymogen</keyword>
<gene>
    <name evidence="10" type="primary">ggt</name>
    <name evidence="10" type="ORF">HNW77_04010</name>
</gene>
<name>A0ABX2ABC7_9PROT</name>
<dbReference type="RefSeq" id="WP_172155610.1">
    <property type="nucleotide sequence ID" value="NZ_JABJWC010000006.1"/>
</dbReference>
<evidence type="ECO:0000313" key="10">
    <source>
        <dbReference type="EMBL" id="NPC65580.1"/>
    </source>
</evidence>
<evidence type="ECO:0000256" key="7">
    <source>
        <dbReference type="ARBA" id="ARBA00023315"/>
    </source>
</evidence>
<dbReference type="Proteomes" id="UP000623090">
    <property type="component" value="Unassembled WGS sequence"/>
</dbReference>
<accession>A0ABX2ABC7</accession>
<dbReference type="InterPro" id="IPR043138">
    <property type="entry name" value="GGT_lsub"/>
</dbReference>
<dbReference type="Gene3D" id="1.10.246.130">
    <property type="match status" value="1"/>
</dbReference>
<dbReference type="GO" id="GO:0103068">
    <property type="term" value="F:leukotriene C4 gamma-glutamyl transferase activity"/>
    <property type="evidence" value="ECO:0007669"/>
    <property type="project" value="UniProtKB-EC"/>
</dbReference>
<dbReference type="InterPro" id="IPR000101">
    <property type="entry name" value="GGT_peptidase"/>
</dbReference>
<dbReference type="InterPro" id="IPR029055">
    <property type="entry name" value="Ntn_hydrolases_N"/>
</dbReference>
<dbReference type="Pfam" id="PF01019">
    <property type="entry name" value="G_glu_transpept"/>
    <property type="match status" value="1"/>
</dbReference>
<evidence type="ECO:0000256" key="5">
    <source>
        <dbReference type="ARBA" id="ARBA00022801"/>
    </source>
</evidence>
<dbReference type="SUPFAM" id="SSF56235">
    <property type="entry name" value="N-terminal nucleophile aminohydrolases (Ntn hydrolases)"/>
    <property type="match status" value="1"/>
</dbReference>
<dbReference type="InterPro" id="IPR055262">
    <property type="entry name" value="GGT_CS"/>
</dbReference>
<comment type="pathway">
    <text evidence="9">Sulfur metabolism; glutathione metabolism.</text>
</comment>
<evidence type="ECO:0000256" key="4">
    <source>
        <dbReference type="ARBA" id="ARBA00022679"/>
    </source>
</evidence>
<dbReference type="EC" id="3.4.19.13" evidence="9"/>
<comment type="catalytic activity">
    <reaction evidence="8 9">
        <text>an N-terminal (5-L-glutamyl)-[peptide] + an alpha-amino acid = 5-L-glutamyl amino acid + an N-terminal L-alpha-aminoacyl-[peptide]</text>
        <dbReference type="Rhea" id="RHEA:23904"/>
        <dbReference type="Rhea" id="RHEA-COMP:9780"/>
        <dbReference type="Rhea" id="RHEA-COMP:9795"/>
        <dbReference type="ChEBI" id="CHEBI:77644"/>
        <dbReference type="ChEBI" id="CHEBI:78597"/>
        <dbReference type="ChEBI" id="CHEBI:78599"/>
        <dbReference type="ChEBI" id="CHEBI:78608"/>
        <dbReference type="EC" id="2.3.2.2"/>
    </reaction>
</comment>
<protein>
    <recommendedName>
        <fullName evidence="9">Glutathione hydrolase proenzyme</fullName>
        <ecNumber evidence="9">2.3.2.2</ecNumber>
        <ecNumber evidence="9">3.4.19.13</ecNumber>
    </recommendedName>
    <component>
        <recommendedName>
            <fullName evidence="9">Glutathione hydrolase large chain</fullName>
        </recommendedName>
    </component>
    <component>
        <recommendedName>
            <fullName evidence="9">Glutathione hydrolase small chain</fullName>
        </recommendedName>
    </component>
</protein>
<dbReference type="PANTHER" id="PTHR43199:SF1">
    <property type="entry name" value="GLUTATHIONE HYDROLASE PROENZYME"/>
    <property type="match status" value="1"/>
</dbReference>
<comment type="catalytic activity">
    <reaction evidence="2 9">
        <text>glutathione + H2O = L-cysteinylglycine + L-glutamate</text>
        <dbReference type="Rhea" id="RHEA:28807"/>
        <dbReference type="ChEBI" id="CHEBI:15377"/>
        <dbReference type="ChEBI" id="CHEBI:29985"/>
        <dbReference type="ChEBI" id="CHEBI:57925"/>
        <dbReference type="ChEBI" id="CHEBI:61694"/>
        <dbReference type="EC" id="3.4.19.13"/>
    </reaction>
</comment>
<comment type="subunit">
    <text evidence="9">This enzyme consists of two polypeptide chains, which are synthesized in precursor form from a single polypeptide.</text>
</comment>
<dbReference type="Gene3D" id="3.60.20.40">
    <property type="match status" value="1"/>
</dbReference>
<evidence type="ECO:0000256" key="1">
    <source>
        <dbReference type="ARBA" id="ARBA00001049"/>
    </source>
</evidence>